<dbReference type="Gene3D" id="2.40.30.10">
    <property type="entry name" value="Translation factors"/>
    <property type="match status" value="1"/>
</dbReference>
<organism evidence="12 13">
    <name type="scientific">Kineosporia corallincola</name>
    <dbReference type="NCBI Taxonomy" id="2835133"/>
    <lineage>
        <taxon>Bacteria</taxon>
        <taxon>Bacillati</taxon>
        <taxon>Actinomycetota</taxon>
        <taxon>Actinomycetes</taxon>
        <taxon>Kineosporiales</taxon>
        <taxon>Kineosporiaceae</taxon>
        <taxon>Kineosporia</taxon>
    </lineage>
</organism>
<dbReference type="Pfam" id="PF01243">
    <property type="entry name" value="PNPOx_N"/>
    <property type="match status" value="1"/>
</dbReference>
<dbReference type="InterPro" id="IPR011576">
    <property type="entry name" value="Pyridox_Oxase_N"/>
</dbReference>
<name>A0ABS5TK14_9ACTN</name>
<comment type="caution">
    <text evidence="12">The sequence shown here is derived from an EMBL/GenBank/DDBJ whole genome shotgun (WGS) entry which is preliminary data.</text>
</comment>
<dbReference type="InterPro" id="IPR039261">
    <property type="entry name" value="FNR_nucleotide-bd"/>
</dbReference>
<dbReference type="PROSITE" id="PS51085">
    <property type="entry name" value="2FE2S_FER_2"/>
    <property type="match status" value="1"/>
</dbReference>
<dbReference type="Gene3D" id="3.10.20.30">
    <property type="match status" value="1"/>
</dbReference>
<evidence type="ECO:0000256" key="6">
    <source>
        <dbReference type="ARBA" id="ARBA00023002"/>
    </source>
</evidence>
<dbReference type="SUPFAM" id="SSF50475">
    <property type="entry name" value="FMN-binding split barrel"/>
    <property type="match status" value="1"/>
</dbReference>
<dbReference type="InterPro" id="IPR012675">
    <property type="entry name" value="Beta-grasp_dom_sf"/>
</dbReference>
<evidence type="ECO:0000256" key="2">
    <source>
        <dbReference type="ARBA" id="ARBA00022630"/>
    </source>
</evidence>
<dbReference type="Pfam" id="PF00970">
    <property type="entry name" value="FAD_binding_6"/>
    <property type="match status" value="1"/>
</dbReference>
<dbReference type="CDD" id="cd06214">
    <property type="entry name" value="PA_degradation_oxidoreductase_like"/>
    <property type="match status" value="1"/>
</dbReference>
<dbReference type="PRINTS" id="PR00406">
    <property type="entry name" value="CYTB5RDTASE"/>
</dbReference>
<evidence type="ECO:0000259" key="10">
    <source>
        <dbReference type="PROSITE" id="PS51085"/>
    </source>
</evidence>
<dbReference type="InterPro" id="IPR036010">
    <property type="entry name" value="2Fe-2S_ferredoxin-like_sf"/>
</dbReference>
<evidence type="ECO:0000313" key="13">
    <source>
        <dbReference type="Proteomes" id="UP001197247"/>
    </source>
</evidence>
<dbReference type="PANTHER" id="PTHR47354:SF6">
    <property type="entry name" value="NADH OXIDOREDUCTASE HCR"/>
    <property type="match status" value="1"/>
</dbReference>
<reference evidence="12 13" key="1">
    <citation type="submission" date="2021-05" db="EMBL/GenBank/DDBJ databases">
        <title>Kineosporia and Streptomyces sp. nov. two new marine actinobacteria isolated from Coral.</title>
        <authorList>
            <person name="Buangrab K."/>
            <person name="Sutthacheep M."/>
            <person name="Yeemin T."/>
            <person name="Harunari E."/>
            <person name="Igarashi Y."/>
            <person name="Kanchanasin P."/>
            <person name="Tanasupawat S."/>
            <person name="Phongsopitanun W."/>
        </authorList>
    </citation>
    <scope>NUCLEOTIDE SEQUENCE [LARGE SCALE GENOMIC DNA]</scope>
    <source>
        <strain evidence="12 13">J2-2</strain>
    </source>
</reference>
<feature type="region of interest" description="Disordered" evidence="9">
    <location>
        <begin position="349"/>
        <end position="372"/>
    </location>
</feature>
<dbReference type="PANTHER" id="PTHR47354">
    <property type="entry name" value="NADH OXIDOREDUCTASE HCR"/>
    <property type="match status" value="1"/>
</dbReference>
<keyword evidence="4" id="KW-0479">Metal-binding</keyword>
<keyword evidence="3" id="KW-0001">2Fe-2S</keyword>
<proteinExistence type="predicted"/>
<keyword evidence="6" id="KW-0560">Oxidoreductase</keyword>
<evidence type="ECO:0000256" key="8">
    <source>
        <dbReference type="ARBA" id="ARBA00023014"/>
    </source>
</evidence>
<evidence type="ECO:0000256" key="5">
    <source>
        <dbReference type="ARBA" id="ARBA00022827"/>
    </source>
</evidence>
<dbReference type="Gene3D" id="3.40.50.80">
    <property type="entry name" value="Nucleotide-binding domain of ferredoxin-NADP reductase (FNR) module"/>
    <property type="match status" value="1"/>
</dbReference>
<protein>
    <submittedName>
        <fullName evidence="12">2Fe-2S iron-sulfur cluster binding domain-containing protein</fullName>
    </submittedName>
</protein>
<evidence type="ECO:0000313" key="12">
    <source>
        <dbReference type="EMBL" id="MBT0769914.1"/>
    </source>
</evidence>
<comment type="cofactor">
    <cofactor evidence="1">
        <name>FAD</name>
        <dbReference type="ChEBI" id="CHEBI:57692"/>
    </cofactor>
</comment>
<evidence type="ECO:0000256" key="4">
    <source>
        <dbReference type="ARBA" id="ARBA00022723"/>
    </source>
</evidence>
<dbReference type="EMBL" id="JAHBAY010000005">
    <property type="protein sequence ID" value="MBT0769914.1"/>
    <property type="molecule type" value="Genomic_DNA"/>
</dbReference>
<evidence type="ECO:0000256" key="3">
    <source>
        <dbReference type="ARBA" id="ARBA00022714"/>
    </source>
</evidence>
<dbReference type="InterPro" id="IPR017938">
    <property type="entry name" value="Riboflavin_synthase-like_b-brl"/>
</dbReference>
<dbReference type="PROSITE" id="PS51384">
    <property type="entry name" value="FAD_FR"/>
    <property type="match status" value="1"/>
</dbReference>
<dbReference type="CDD" id="cd00207">
    <property type="entry name" value="fer2"/>
    <property type="match status" value="1"/>
</dbReference>
<keyword evidence="5" id="KW-0274">FAD</keyword>
<dbReference type="InterPro" id="IPR001433">
    <property type="entry name" value="OxRdtase_FAD/NAD-bd"/>
</dbReference>
<dbReference type="SUPFAM" id="SSF63380">
    <property type="entry name" value="Riboflavin synthase domain-like"/>
    <property type="match status" value="1"/>
</dbReference>
<feature type="domain" description="2Fe-2S ferredoxin-type" evidence="10">
    <location>
        <begin position="622"/>
        <end position="712"/>
    </location>
</feature>
<dbReference type="SUPFAM" id="SSF52343">
    <property type="entry name" value="Ferredoxin reductase-like, C-terminal NADP-linked domain"/>
    <property type="match status" value="1"/>
</dbReference>
<accession>A0ABS5TK14</accession>
<dbReference type="SUPFAM" id="SSF54292">
    <property type="entry name" value="2Fe-2S ferredoxin-like"/>
    <property type="match status" value="1"/>
</dbReference>
<gene>
    <name evidence="12" type="ORF">KIH74_13335</name>
</gene>
<keyword evidence="2" id="KW-0285">Flavoprotein</keyword>
<dbReference type="InterPro" id="IPR017927">
    <property type="entry name" value="FAD-bd_FR_type"/>
</dbReference>
<dbReference type="InterPro" id="IPR008333">
    <property type="entry name" value="Cbr1-like_FAD-bd_dom"/>
</dbReference>
<dbReference type="Gene3D" id="2.30.110.10">
    <property type="entry name" value="Electron Transport, Fmn-binding Protein, Chain A"/>
    <property type="match status" value="1"/>
</dbReference>
<dbReference type="RefSeq" id="WP_214156214.1">
    <property type="nucleotide sequence ID" value="NZ_JAHBAY010000005.1"/>
</dbReference>
<dbReference type="InterPro" id="IPR012349">
    <property type="entry name" value="Split_barrel_FMN-bd"/>
</dbReference>
<evidence type="ECO:0000256" key="1">
    <source>
        <dbReference type="ARBA" id="ARBA00001974"/>
    </source>
</evidence>
<sequence>MTVADAVRAALTTDQEIEDLLGRPVSAVMMKQIDHVDRATAPVLMCSPIAGFGYQDAGGTRRGTLVGDGPGFLQVLSPQRIALQLPAGQPEPATGSGVSFVFLFPGVSETLRLNGRMLKRDGTRAVVQVEEMFVHCARAVGRARLWQPAAGRAAPREGIAEGSLKDPAVRDFLAVAPFLLCTSGNAPTDSDTSPRGDRPGFVQVLDGHTLAIPDRRGNRRADTLHNLLRDDRIALTVLVPGRDQVLNVTGRATVTTDPDLLAGMALRGMAPHAALLVRVEQAVLDDSPAVRRARLWDQTAHVDQNSIPDLNVLAAGHLAANPAVRGGPLIRALAALLRRHPNLTRRLMGRQTGSALEKEGYTATAEPAPSRRPSGLVRRLEVLAVRRETPDAVTLVLSDGAAVDFAPGQFFTVSTEVDGRVLRRAYSASGAPGSGELEITVRRAGVFSTHVNEKVRPGDVFEVRGPFGSLFGPAGDGDVVMIAAGSGVTPMMSAIRARTATGDGARMLLLHGDRDEQALIFSAELARLTRENAGRLDVTHQLTRPGADWAGRTGRITGESLRHWLARVRPSADARYHLCGPGPMMDVCRQALLDGGVPDERIRTESFSGAVDDAVPGTGLTHRMRVVDAGADIGSAEIPSGETVLDAGLAAGLPMPYSCTVGNCGECVVKLLGGRVRMSEPNCLSEAQKADGYVLTCVGRANSEITVDIADL</sequence>
<keyword evidence="8" id="KW-0411">Iron-sulfur</keyword>
<feature type="domain" description="FAD-binding FR-type" evidence="11">
    <location>
        <begin position="375"/>
        <end position="473"/>
    </location>
</feature>
<dbReference type="Pfam" id="PF00111">
    <property type="entry name" value="Fer2"/>
    <property type="match status" value="1"/>
</dbReference>
<evidence type="ECO:0000256" key="7">
    <source>
        <dbReference type="ARBA" id="ARBA00023004"/>
    </source>
</evidence>
<dbReference type="InterPro" id="IPR001041">
    <property type="entry name" value="2Fe-2S_ferredoxin-type"/>
</dbReference>
<keyword evidence="13" id="KW-1185">Reference proteome</keyword>
<keyword evidence="7" id="KW-0408">Iron</keyword>
<evidence type="ECO:0000256" key="9">
    <source>
        <dbReference type="SAM" id="MobiDB-lite"/>
    </source>
</evidence>
<dbReference type="Proteomes" id="UP001197247">
    <property type="component" value="Unassembled WGS sequence"/>
</dbReference>
<dbReference type="InterPro" id="IPR050415">
    <property type="entry name" value="MRET"/>
</dbReference>
<evidence type="ECO:0000259" key="11">
    <source>
        <dbReference type="PROSITE" id="PS51384"/>
    </source>
</evidence>
<dbReference type="Pfam" id="PF00175">
    <property type="entry name" value="NAD_binding_1"/>
    <property type="match status" value="1"/>
</dbReference>